<comment type="caution">
    <text evidence="1">The sequence shown here is derived from an EMBL/GenBank/DDBJ whole genome shotgun (WGS) entry which is preliminary data.</text>
</comment>
<dbReference type="RefSeq" id="WP_169250575.1">
    <property type="nucleotide sequence ID" value="NZ_SPMZ01000085.1"/>
</dbReference>
<name>A0ABX1TTA8_9GAMM</name>
<proteinExistence type="predicted"/>
<accession>A0ABX1TTA8</accession>
<reference evidence="1 2" key="1">
    <citation type="submission" date="2019-03" db="EMBL/GenBank/DDBJ databases">
        <title>Metabolic reconstructions from genomes of highly enriched 'Candidatus Accumulibacter' and 'Candidatus Competibacter' bioreactor populations.</title>
        <authorList>
            <person name="Annavajhala M.K."/>
            <person name="Welles L."/>
            <person name="Abbas B."/>
            <person name="Sorokin D."/>
            <person name="Park H."/>
            <person name="Van Loosdrecht M."/>
            <person name="Chandran K."/>
        </authorList>
    </citation>
    <scope>NUCLEOTIDE SEQUENCE [LARGE SCALE GENOMIC DNA]</scope>
    <source>
        <strain evidence="1 2">SBR_G</strain>
    </source>
</reference>
<evidence type="ECO:0000313" key="1">
    <source>
        <dbReference type="EMBL" id="NMQ21303.1"/>
    </source>
</evidence>
<evidence type="ECO:0000313" key="2">
    <source>
        <dbReference type="Proteomes" id="UP000760480"/>
    </source>
</evidence>
<dbReference type="Proteomes" id="UP000760480">
    <property type="component" value="Unassembled WGS sequence"/>
</dbReference>
<keyword evidence="2" id="KW-1185">Reference proteome</keyword>
<protein>
    <submittedName>
        <fullName evidence="1">Uncharacterized protein</fullName>
    </submittedName>
</protein>
<sequence>MGFVRPGEDEKGAIVIRTIFGEIAADERNLDCLLEELLNDPERCAAIGLEGGPFCYTDLERQIPF</sequence>
<organism evidence="1 2">
    <name type="scientific">Candidatus Competibacter phosphatis</name>
    <dbReference type="NCBI Taxonomy" id="221280"/>
    <lineage>
        <taxon>Bacteria</taxon>
        <taxon>Pseudomonadati</taxon>
        <taxon>Pseudomonadota</taxon>
        <taxon>Gammaproteobacteria</taxon>
        <taxon>Candidatus Competibacteraceae</taxon>
        <taxon>Candidatus Competibacter</taxon>
    </lineage>
</organism>
<dbReference type="EMBL" id="SPMZ01000085">
    <property type="protein sequence ID" value="NMQ21303.1"/>
    <property type="molecule type" value="Genomic_DNA"/>
</dbReference>
<gene>
    <name evidence="1" type="ORF">E4P82_20130</name>
</gene>